<proteinExistence type="predicted"/>
<evidence type="ECO:0000313" key="1">
    <source>
        <dbReference type="EMBL" id="HIT43184.1"/>
    </source>
</evidence>
<comment type="caution">
    <text evidence="1">The sequence shown here is derived from an EMBL/GenBank/DDBJ whole genome shotgun (WGS) entry which is preliminary data.</text>
</comment>
<gene>
    <name evidence="1" type="ORF">IAB60_14000</name>
</gene>
<sequence>MKKRIMAVYDVDPFFADRFAETANQKGKVPFTVMAFTSMERLKKFARENPIEILLVDAGAEEAAKEVHAAQTVLLSDGELIPEAGGCPSVYKYQAADHIIREVMACYSAAPLLPAAVMNGTPSQLIGVYSPVNRCLKTSFALTMGQILGKDGRVLYLNLEDCSGFRMIMGQQGPGDFSDVLYYYSQQGGLNWARLKSLVYTWDNLDYILPARYPEDLCQVSGEEMAGLLQSIAGERIYEKIIVDLGQFGRKALPILLLCQGIYMPVRQDWISAAKIQEFEEYAAVSGHQELLERICKVKLPYHSSFGGRQNYLDQLLWGELGDYVRQLLKGGGWS</sequence>
<protein>
    <submittedName>
        <fullName evidence="1">Uncharacterized protein</fullName>
    </submittedName>
</protein>
<organism evidence="1 2">
    <name type="scientific">Candidatus Caccovicinus merdipullorum</name>
    <dbReference type="NCBI Taxonomy" id="2840724"/>
    <lineage>
        <taxon>Bacteria</taxon>
        <taxon>Bacillati</taxon>
        <taxon>Bacillota</taxon>
        <taxon>Clostridia</taxon>
        <taxon>Eubacteriales</taxon>
        <taxon>Candidatus Caccovicinus</taxon>
    </lineage>
</organism>
<dbReference type="EMBL" id="DVKS01000231">
    <property type="protein sequence ID" value="HIT43184.1"/>
    <property type="molecule type" value="Genomic_DNA"/>
</dbReference>
<name>A0A9D1GMU5_9FIRM</name>
<reference evidence="1" key="2">
    <citation type="journal article" date="2021" name="PeerJ">
        <title>Extensive microbial diversity within the chicken gut microbiome revealed by metagenomics and culture.</title>
        <authorList>
            <person name="Gilroy R."/>
            <person name="Ravi A."/>
            <person name="Getino M."/>
            <person name="Pursley I."/>
            <person name="Horton D.L."/>
            <person name="Alikhan N.F."/>
            <person name="Baker D."/>
            <person name="Gharbi K."/>
            <person name="Hall N."/>
            <person name="Watson M."/>
            <person name="Adriaenssens E.M."/>
            <person name="Foster-Nyarko E."/>
            <person name="Jarju S."/>
            <person name="Secka A."/>
            <person name="Antonio M."/>
            <person name="Oren A."/>
            <person name="Chaudhuri R.R."/>
            <person name="La Ragione R."/>
            <person name="Hildebrand F."/>
            <person name="Pallen M.J."/>
        </authorList>
    </citation>
    <scope>NUCLEOTIDE SEQUENCE</scope>
    <source>
        <strain evidence="1">CHK123-3438</strain>
    </source>
</reference>
<accession>A0A9D1GMU5</accession>
<dbReference type="Gene3D" id="3.40.50.300">
    <property type="entry name" value="P-loop containing nucleotide triphosphate hydrolases"/>
    <property type="match status" value="1"/>
</dbReference>
<dbReference type="AlphaFoldDB" id="A0A9D1GMU5"/>
<dbReference type="Proteomes" id="UP000886860">
    <property type="component" value="Unassembled WGS sequence"/>
</dbReference>
<evidence type="ECO:0000313" key="2">
    <source>
        <dbReference type="Proteomes" id="UP000886860"/>
    </source>
</evidence>
<reference evidence="1" key="1">
    <citation type="submission" date="2020-10" db="EMBL/GenBank/DDBJ databases">
        <authorList>
            <person name="Gilroy R."/>
        </authorList>
    </citation>
    <scope>NUCLEOTIDE SEQUENCE</scope>
    <source>
        <strain evidence="1">CHK123-3438</strain>
    </source>
</reference>
<dbReference type="Gene3D" id="3.40.50.10850">
    <property type="entry name" value="Ntrc-like two-domain protein"/>
    <property type="match status" value="1"/>
</dbReference>
<dbReference type="InterPro" id="IPR027417">
    <property type="entry name" value="P-loop_NTPase"/>
</dbReference>